<evidence type="ECO:0000259" key="1">
    <source>
        <dbReference type="Pfam" id="PF25678"/>
    </source>
</evidence>
<keyword evidence="3" id="KW-1185">Reference proteome</keyword>
<evidence type="ECO:0000313" key="3">
    <source>
        <dbReference type="Proteomes" id="UP000193061"/>
    </source>
</evidence>
<dbReference type="Proteomes" id="UP000193061">
    <property type="component" value="Unassembled WGS sequence"/>
</dbReference>
<gene>
    <name evidence="2" type="ORF">ROA7450_01188</name>
</gene>
<reference evidence="2 3" key="1">
    <citation type="submission" date="2017-03" db="EMBL/GenBank/DDBJ databases">
        <authorList>
            <person name="Afonso C.L."/>
            <person name="Miller P.J."/>
            <person name="Scott M.A."/>
            <person name="Spackman E."/>
            <person name="Goraichik I."/>
            <person name="Dimitrov K.M."/>
            <person name="Suarez D.L."/>
            <person name="Swayne D.E."/>
        </authorList>
    </citation>
    <scope>NUCLEOTIDE SEQUENCE [LARGE SCALE GENOMIC DNA]</scope>
    <source>
        <strain evidence="2 3">CECT 7450</strain>
    </source>
</reference>
<proteinExistence type="predicted"/>
<protein>
    <recommendedName>
        <fullName evidence="1">DUF7946 domain-containing protein</fullName>
    </recommendedName>
</protein>
<organism evidence="2 3">
    <name type="scientific">Roseovarius albus</name>
    <dbReference type="NCBI Taxonomy" id="1247867"/>
    <lineage>
        <taxon>Bacteria</taxon>
        <taxon>Pseudomonadati</taxon>
        <taxon>Pseudomonadota</taxon>
        <taxon>Alphaproteobacteria</taxon>
        <taxon>Rhodobacterales</taxon>
        <taxon>Roseobacteraceae</taxon>
        <taxon>Roseovarius</taxon>
    </lineage>
</organism>
<dbReference type="InterPro" id="IPR057706">
    <property type="entry name" value="DUF7946"/>
</dbReference>
<dbReference type="Pfam" id="PF25678">
    <property type="entry name" value="DUF7946"/>
    <property type="match status" value="1"/>
</dbReference>
<name>A0A1X6YRN0_9RHOB</name>
<sequence length="285" mass="30856">MAHLAQHKIKIRYTGGLADQNTLPAYDGATSIDGITRALHIATHAYMTGEVVSRATALRGASLVLKPARPGSFIFEIIALLEANPATTGAAVGLAAAPFYDFIKTAFKRATGWLDAEPETRHLQKLYERKQPPNLLKAPADLDELAETLEGSLQAAHRPIGAEGTIGSIEIGSSRQNLLTFDEESKGWVNTREEAAALTVYQGNITRYNALSRNGRAFIDQLGRVIPLRPDGDFPVGDLSHLTWSLHGSNVGARNKLLLRARTVTSANGKVKRLLLSDCQRAPET</sequence>
<dbReference type="RefSeq" id="WP_085804749.1">
    <property type="nucleotide sequence ID" value="NZ_FWFX01000003.1"/>
</dbReference>
<dbReference type="OrthoDB" id="7836660at2"/>
<feature type="domain" description="DUF7946" evidence="1">
    <location>
        <begin position="9"/>
        <end position="186"/>
    </location>
</feature>
<dbReference type="EMBL" id="FWFX01000003">
    <property type="protein sequence ID" value="SLN28619.1"/>
    <property type="molecule type" value="Genomic_DNA"/>
</dbReference>
<accession>A0A1X6YRN0</accession>
<dbReference type="AlphaFoldDB" id="A0A1X6YRN0"/>
<evidence type="ECO:0000313" key="2">
    <source>
        <dbReference type="EMBL" id="SLN28619.1"/>
    </source>
</evidence>